<name>A0A2Z5PEA4_METMI</name>
<evidence type="ECO:0000259" key="1">
    <source>
        <dbReference type="Pfam" id="PF02627"/>
    </source>
</evidence>
<feature type="domain" description="Carboxymuconolactone decarboxylase-like" evidence="1">
    <location>
        <begin position="163"/>
        <end position="246"/>
    </location>
</feature>
<protein>
    <submittedName>
        <fullName evidence="2">Putative carboxymuconolactone decarboxylase</fullName>
    </submittedName>
</protein>
<dbReference type="GeneID" id="41279282"/>
<dbReference type="InterPro" id="IPR003779">
    <property type="entry name" value="CMD-like"/>
</dbReference>
<dbReference type="EMBL" id="AP011526">
    <property type="protein sequence ID" value="BAP60980.1"/>
    <property type="molecule type" value="Genomic_DNA"/>
</dbReference>
<gene>
    <name evidence="2" type="ORF">MMKA1_08630</name>
</gene>
<evidence type="ECO:0000313" key="2">
    <source>
        <dbReference type="EMBL" id="BAP60980.1"/>
    </source>
</evidence>
<proteinExistence type="predicted"/>
<dbReference type="PANTHER" id="PTHR33570:SF2">
    <property type="entry name" value="CARBOXYMUCONOLACTONE DECARBOXYLASE-LIKE DOMAIN-CONTAINING PROTEIN"/>
    <property type="match status" value="1"/>
</dbReference>
<dbReference type="AlphaFoldDB" id="A0A2Z5PEA4"/>
<accession>A0A2Z5PEA4</accession>
<evidence type="ECO:0000313" key="3">
    <source>
        <dbReference type="Proteomes" id="UP000264208"/>
    </source>
</evidence>
<dbReference type="SUPFAM" id="SSF69118">
    <property type="entry name" value="AhpD-like"/>
    <property type="match status" value="1"/>
</dbReference>
<dbReference type="InterPro" id="IPR029032">
    <property type="entry name" value="AhpD-like"/>
</dbReference>
<dbReference type="Pfam" id="PF02627">
    <property type="entry name" value="CMD"/>
    <property type="match status" value="2"/>
</dbReference>
<organism evidence="2 3">
    <name type="scientific">Methanococcus maripaludis KA1</name>
    <dbReference type="NCBI Taxonomy" id="637914"/>
    <lineage>
        <taxon>Archaea</taxon>
        <taxon>Methanobacteriati</taxon>
        <taxon>Methanobacteriota</taxon>
        <taxon>Methanomada group</taxon>
        <taxon>Methanococci</taxon>
        <taxon>Methanococcales</taxon>
        <taxon>Methanococcaceae</taxon>
        <taxon>Methanococcus</taxon>
    </lineage>
</organism>
<dbReference type="InterPro" id="IPR052512">
    <property type="entry name" value="4CMD/NDH-1_regulator"/>
</dbReference>
<dbReference type="PANTHER" id="PTHR33570">
    <property type="entry name" value="4-CARBOXYMUCONOLACTONE DECARBOXYLASE FAMILY PROTEIN"/>
    <property type="match status" value="1"/>
</dbReference>
<dbReference type="GO" id="GO:0051920">
    <property type="term" value="F:peroxiredoxin activity"/>
    <property type="evidence" value="ECO:0007669"/>
    <property type="project" value="InterPro"/>
</dbReference>
<dbReference type="RefSeq" id="WP_146778183.1">
    <property type="nucleotide sequence ID" value="NZ_AP011526.1"/>
</dbReference>
<sequence>MKISETANKNHEELFPDHKSTLKITDPELVEIFDNFAFDEVIQHGDLDTKTRLMVILGALIGSQTLSEYKVMLKGALNVGVTPIEVKEIVYQSVPYVGIAKAYDFINATNEILESRGVKLPLDGQSTTTPENRHEKGLEVQKSIFGEIIDKMYESSPENQIHIQKYLSANCFGDYYTRTGLDVKTRELLTFCILLALGGCEPQLKGHIVGNLMVGNGKKVLLDAVTQTLPYVGYPRTLNAIACLNEIIPE</sequence>
<reference evidence="2 3" key="1">
    <citation type="submission" date="2009-06" db="EMBL/GenBank/DDBJ databases">
        <title>Molecular Evidence for Microbiologically Influenced Corrosion from genome of Methanogen.</title>
        <authorList>
            <person name="Ito N."/>
            <person name="Tsurumaru H."/>
            <person name="Shimizu A."/>
            <person name="Harada T."/>
            <person name="Hosoyama A."/>
            <person name="Horikawa H."/>
            <person name="Wakai S."/>
            <person name="Sasaki K."/>
            <person name="Nishijima K."/>
            <person name="Ataku H."/>
            <person name="Yamazaki J."/>
            <person name="Mise M."/>
            <person name="Yamazaki S."/>
            <person name="Tanikawa S."/>
            <person name="Harayama S."/>
            <person name="Fujita N."/>
        </authorList>
    </citation>
    <scope>NUCLEOTIDE SEQUENCE [LARGE SCALE GENOMIC DNA]</scope>
    <source>
        <strain evidence="3">KA1 ( NBRC 102054)</strain>
    </source>
</reference>
<dbReference type="Gene3D" id="1.20.1290.10">
    <property type="entry name" value="AhpD-like"/>
    <property type="match status" value="1"/>
</dbReference>
<dbReference type="KEGG" id="mmak:MMKA1_08630"/>
<dbReference type="Proteomes" id="UP000264208">
    <property type="component" value="Chromosome"/>
</dbReference>
<feature type="domain" description="Carboxymuconolactone decarboxylase-like" evidence="1">
    <location>
        <begin position="27"/>
        <end position="110"/>
    </location>
</feature>